<dbReference type="InterPro" id="IPR011055">
    <property type="entry name" value="Dup_hybrid_motif"/>
</dbReference>
<dbReference type="Pfam" id="PF01551">
    <property type="entry name" value="Peptidase_M23"/>
    <property type="match status" value="1"/>
</dbReference>
<name>A0A2A6RE32_9CHLR</name>
<dbReference type="PANTHER" id="PTHR21666:SF270">
    <property type="entry name" value="MUREIN HYDROLASE ACTIVATOR ENVC"/>
    <property type="match status" value="1"/>
</dbReference>
<evidence type="ECO:0000313" key="2">
    <source>
        <dbReference type="EMBL" id="PDW01145.1"/>
    </source>
</evidence>
<dbReference type="EMBL" id="NQWI01000152">
    <property type="protein sequence ID" value="PDW01145.1"/>
    <property type="molecule type" value="Genomic_DNA"/>
</dbReference>
<proteinExistence type="predicted"/>
<sequence length="699" mass="75662">MSHFLRRLVPLMLLLLLTMSPFMLRTATATASVPPGFNLPFIGGPYRISQAPGCPSFSHRNVVEALDIAMPSGTILRAAEAGTVIFRGNVGAYGGLMKIRHANNVVSYYGHMRRFDVAQGSVVAKGQPIGLSGGGYNDPMRGTSTGPHLHFEVRERDGGRLMRITNLPGLAWNDRHFCRGTATGSATVHTVGADSSRPLAFQVAYERTGPGTATNITYGNALANTEWFDPATGRSQYGLGIVRQRFSNAWLTFDEMADQPRISVPVYPLDGPMLEYWRSPAGASLGAPTSNRFRNGAGQLEQHFRNGYVISGGTLATTSHGAWPTRDSCLNNGRWYMEVRNLLRLSGSSWPPSINPTSGPSAVVCTGGTGASFGAPRHGYAFHFDAGLRAPVEHQGIWEDGWIARLEGRISNLPSGFGTNTPRWFGNIFCDDGCRVRINGTTVAYSWRDQGAHIPVARGVLVRNGDLVEIDWYENTGDARVWMTLDHEIAPHVVLPPPCSEASIALAGGASVIRDPATVLHVDAPTASEIRLGFQTDLSGVAWQALADELPVQLEPASSVVTRTIYAQLRNAEGELLCFGSSLSDEITLDPLAPTGQASFEGDDVDGYWIEVVAEDQVNGSGVEGMIVLPADADEPIGDTPDADSLLWQPYINRTEVIPAPRYHIWLRDGAGNVSEALSIEGTDWQSAQYMVYLPMIQR</sequence>
<dbReference type="InterPro" id="IPR016047">
    <property type="entry name" value="M23ase_b-sheet_dom"/>
</dbReference>
<evidence type="ECO:0000259" key="1">
    <source>
        <dbReference type="Pfam" id="PF01551"/>
    </source>
</evidence>
<accession>A0A2A6RE32</accession>
<dbReference type="Proteomes" id="UP000220527">
    <property type="component" value="Unassembled WGS sequence"/>
</dbReference>
<dbReference type="InterPro" id="IPR050570">
    <property type="entry name" value="Cell_wall_metabolism_enzyme"/>
</dbReference>
<reference evidence="3" key="1">
    <citation type="submission" date="2017-08" db="EMBL/GenBank/DDBJ databases">
        <authorList>
            <person name="Grouzdev D.S."/>
            <person name="Gaisin V.A."/>
            <person name="Rysina M.S."/>
            <person name="Gorlenko V.M."/>
        </authorList>
    </citation>
    <scope>NUCLEOTIDE SEQUENCE [LARGE SCALE GENOMIC DNA]</scope>
    <source>
        <strain evidence="3">Kir15-3F</strain>
    </source>
</reference>
<dbReference type="RefSeq" id="WP_097645782.1">
    <property type="nucleotide sequence ID" value="NZ_NQWI01000152.1"/>
</dbReference>
<dbReference type="AlphaFoldDB" id="A0A2A6RE32"/>
<dbReference type="GO" id="GO:0004222">
    <property type="term" value="F:metalloendopeptidase activity"/>
    <property type="evidence" value="ECO:0007669"/>
    <property type="project" value="TreeGrafter"/>
</dbReference>
<gene>
    <name evidence="2" type="ORF">CJ255_19610</name>
</gene>
<feature type="domain" description="M23ase beta-sheet core" evidence="1">
    <location>
        <begin position="64"/>
        <end position="156"/>
    </location>
</feature>
<dbReference type="Gene3D" id="2.70.70.10">
    <property type="entry name" value="Glucose Permease (Domain IIA)"/>
    <property type="match status" value="1"/>
</dbReference>
<dbReference type="SUPFAM" id="SSF51261">
    <property type="entry name" value="Duplicated hybrid motif"/>
    <property type="match status" value="1"/>
</dbReference>
<comment type="caution">
    <text evidence="2">The sequence shown here is derived from an EMBL/GenBank/DDBJ whole genome shotgun (WGS) entry which is preliminary data.</text>
</comment>
<dbReference type="PANTHER" id="PTHR21666">
    <property type="entry name" value="PEPTIDASE-RELATED"/>
    <property type="match status" value="1"/>
</dbReference>
<dbReference type="CDD" id="cd12797">
    <property type="entry name" value="M23_peptidase"/>
    <property type="match status" value="1"/>
</dbReference>
<keyword evidence="3" id="KW-1185">Reference proteome</keyword>
<dbReference type="OrthoDB" id="9805070at2"/>
<evidence type="ECO:0000313" key="3">
    <source>
        <dbReference type="Proteomes" id="UP000220527"/>
    </source>
</evidence>
<protein>
    <recommendedName>
        <fullName evidence="1">M23ase beta-sheet core domain-containing protein</fullName>
    </recommendedName>
</protein>
<organism evidence="2 3">
    <name type="scientific">Candidatus Viridilinea mediisalina</name>
    <dbReference type="NCBI Taxonomy" id="2024553"/>
    <lineage>
        <taxon>Bacteria</taxon>
        <taxon>Bacillati</taxon>
        <taxon>Chloroflexota</taxon>
        <taxon>Chloroflexia</taxon>
        <taxon>Chloroflexales</taxon>
        <taxon>Chloroflexineae</taxon>
        <taxon>Oscillochloridaceae</taxon>
        <taxon>Candidatus Viridilinea</taxon>
    </lineage>
</organism>